<evidence type="ECO:0000313" key="2">
    <source>
        <dbReference type="Proteomes" id="UP000499080"/>
    </source>
</evidence>
<dbReference type="AlphaFoldDB" id="A0A4Y2CJC7"/>
<comment type="caution">
    <text evidence="1">The sequence shown here is derived from an EMBL/GenBank/DDBJ whole genome shotgun (WGS) entry which is preliminary data.</text>
</comment>
<sequence>MVSFNDVWRPIACPWLSPYHCPSGIVLDVKSRLVRKESVAPLLWCPTAMFTGPMQPLSDVRWGQRHRNRSSSYEQSSFRQSAPHRLAEYGPSCSNRAVALLVYYGVWHIATSSDRLPLQ</sequence>
<keyword evidence="2" id="KW-1185">Reference proteome</keyword>
<accession>A0A4Y2CJC7</accession>
<dbReference type="Proteomes" id="UP000499080">
    <property type="component" value="Unassembled WGS sequence"/>
</dbReference>
<dbReference type="EMBL" id="BGPR01000190">
    <property type="protein sequence ID" value="GBM03385.1"/>
    <property type="molecule type" value="Genomic_DNA"/>
</dbReference>
<evidence type="ECO:0000313" key="1">
    <source>
        <dbReference type="EMBL" id="GBM03385.1"/>
    </source>
</evidence>
<organism evidence="1 2">
    <name type="scientific">Araneus ventricosus</name>
    <name type="common">Orbweaver spider</name>
    <name type="synonym">Epeira ventricosa</name>
    <dbReference type="NCBI Taxonomy" id="182803"/>
    <lineage>
        <taxon>Eukaryota</taxon>
        <taxon>Metazoa</taxon>
        <taxon>Ecdysozoa</taxon>
        <taxon>Arthropoda</taxon>
        <taxon>Chelicerata</taxon>
        <taxon>Arachnida</taxon>
        <taxon>Araneae</taxon>
        <taxon>Araneomorphae</taxon>
        <taxon>Entelegynae</taxon>
        <taxon>Araneoidea</taxon>
        <taxon>Araneidae</taxon>
        <taxon>Araneus</taxon>
    </lineage>
</organism>
<name>A0A4Y2CJC7_ARAVE</name>
<reference evidence="1 2" key="1">
    <citation type="journal article" date="2019" name="Sci. Rep.">
        <title>Orb-weaving spider Araneus ventricosus genome elucidates the spidroin gene catalogue.</title>
        <authorList>
            <person name="Kono N."/>
            <person name="Nakamura H."/>
            <person name="Ohtoshi R."/>
            <person name="Moran D.A.P."/>
            <person name="Shinohara A."/>
            <person name="Yoshida Y."/>
            <person name="Fujiwara M."/>
            <person name="Mori M."/>
            <person name="Tomita M."/>
            <person name="Arakawa K."/>
        </authorList>
    </citation>
    <scope>NUCLEOTIDE SEQUENCE [LARGE SCALE GENOMIC DNA]</scope>
</reference>
<protein>
    <submittedName>
        <fullName evidence="1">Uncharacterized protein</fullName>
    </submittedName>
</protein>
<proteinExistence type="predicted"/>
<gene>
    <name evidence="1" type="ORF">AVEN_256924_1</name>
</gene>